<dbReference type="Proteomes" id="UP001496674">
    <property type="component" value="Chromosome"/>
</dbReference>
<organism evidence="1 2">
    <name type="scientific">Bacteroides sedimenti</name>
    <dbReference type="NCBI Taxonomy" id="2136147"/>
    <lineage>
        <taxon>Bacteria</taxon>
        <taxon>Pseudomonadati</taxon>
        <taxon>Bacteroidota</taxon>
        <taxon>Bacteroidia</taxon>
        <taxon>Bacteroidales</taxon>
        <taxon>Bacteroidaceae</taxon>
        <taxon>Bacteroides</taxon>
    </lineage>
</organism>
<dbReference type="InterPro" id="IPR027417">
    <property type="entry name" value="P-loop_NTPase"/>
</dbReference>
<reference evidence="1 2" key="1">
    <citation type="submission" date="2023-04" db="EMBL/GenBank/DDBJ databases">
        <title>Draft genome sequence of acteroides sedimenti strain YN3PY1.</title>
        <authorList>
            <person name="Yoshida N."/>
        </authorList>
    </citation>
    <scope>NUCLEOTIDE SEQUENCE [LARGE SCALE GENOMIC DNA]</scope>
    <source>
        <strain evidence="1 2">YN3PY1</strain>
    </source>
</reference>
<evidence type="ECO:0000313" key="2">
    <source>
        <dbReference type="Proteomes" id="UP001496674"/>
    </source>
</evidence>
<gene>
    <name evidence="1" type="ORF">BSYN_13420</name>
</gene>
<dbReference type="RefSeq" id="WP_353334279.1">
    <property type="nucleotide sequence ID" value="NZ_AP028055.1"/>
</dbReference>
<sequence>MRHKNSTNKIAMYSELLEPVLAKRIGGAVNITGIYYQVLYACLAILRELQNSNATIRLEGIEDIDINNSIITNGFEYTQLKSSKNKLDAYGFWDLGVLQNYLEVYHKEPCSRFRLVYNMKTTDGNLKNLFEGNLDEKSKKYWFDKLNSLPYKGLNYSQFIETISFEFASINDITSQILKLLYKEWNVNIGTEGQFLRSLFYNALIWSRDRKEINKNDVAVLFQDITDSFSKAPINEAIKNDWIRTILFSKEEKDYSNYYEGKAALPIHIAQGLPVRRILWERKIESLLNESDSVIIKSSSGQGKSTLAWQTGYNKKDLYDIYQVQYCPDVESANSILQFIQTRLNIGQSPLIIFDGLNSSLKSWNYVAENAANLPVKFIITTRNEDWYRYGSDVSKSNIQFIDINLSKEEARSIYDELQKKGKLNISDSWQSVWEKVQEKGLLIEYTYLLTKGEMIQERLKYQVSTLNKTQSAAAKLEILRLVSLADSMNIKIRTHALLKHIAENIGFSQDRGEILKELADEYFLNFENIYIGGLHPVRSNHLVAILHENLPIKDSLISLFILLDEIYFSDYFINAPLHLDANNKKSFYDELGAILSQRNFNQMVLALDGVFHLEPQMYWSNNRQIYDDSYETGSVELFTMTSIPFTDYAVPQLDELANTLGEMGKGFSKLSELAKQLPRFTINETDVYQLASSIQKHLKKRDEKIETYIGFGSLAQWFKALNLSLIFNVDVFSKIDVEYFFVNINSIELNEAKEIATFCLINKKEEYLKYSKKYRKDLISYLKRTTDSLTIEEKGNELHINYLLYGDDVTNANEMSVQRIQVVYTFLPVYERYCTEAIILPFPNEEVVSFTRESSKKQMPPGNIVNEFDVHLNQIWYKTILKNYESVSVYEWQKSIIEFRENALELVFNLCQYIDSLLEANNKKQQSSLQKIIKLSEHFRKLDIALKPYPTFNQKYNEDNSRRIKETNINNWRSSLRNVSNQMLNIFTPKEEHDRSVVLYNLKATFLSTGDMQECFNLIVRGSFEYFDASLLESRELELYERLCTIVQYYISQIPLNDKPAIKGAKNVAKEWWKTQIKNKLQQLKMIFENASTNEDYIFYFPSKFEETDTLTYVTIGIEGLDFSNGDSLQKLSIDLVGLADFSADFYTILNIENGVVLSGLRFRQDFFKALRDELNDLPSENILDLMPLPVFPDEKMIQTLSGVSLPPQSSGNTIQDKKFQMLIELWKLKEYRNHLNIKSPIENEWLTKVEEKITSDIKKLQVNFDDSEFVKWIDSIILNSTKLSTSFIVEKIYSVIQKVS</sequence>
<dbReference type="SUPFAM" id="SSF52540">
    <property type="entry name" value="P-loop containing nucleoside triphosphate hydrolases"/>
    <property type="match status" value="1"/>
</dbReference>
<name>A0ABM8IHP5_9BACE</name>
<proteinExistence type="predicted"/>
<evidence type="ECO:0008006" key="3">
    <source>
        <dbReference type="Google" id="ProtNLM"/>
    </source>
</evidence>
<dbReference type="EMBL" id="AP028055">
    <property type="protein sequence ID" value="BEG99077.1"/>
    <property type="molecule type" value="Genomic_DNA"/>
</dbReference>
<keyword evidence="2" id="KW-1185">Reference proteome</keyword>
<protein>
    <recommendedName>
        <fullName evidence="3">ATP-binding protein</fullName>
    </recommendedName>
</protein>
<evidence type="ECO:0000313" key="1">
    <source>
        <dbReference type="EMBL" id="BEG99077.1"/>
    </source>
</evidence>
<accession>A0ABM8IHP5</accession>